<dbReference type="PANTHER" id="PTHR36837">
    <property type="entry name" value="POLY(3-HYDROXYALKANOATE) POLYMERASE SUBUNIT PHAC"/>
    <property type="match status" value="1"/>
</dbReference>
<keyword evidence="1" id="KW-0808">Transferase</keyword>
<proteinExistence type="predicted"/>
<dbReference type="Proteomes" id="UP000680815">
    <property type="component" value="Unassembled WGS sequence"/>
</dbReference>
<evidence type="ECO:0000259" key="5">
    <source>
        <dbReference type="Pfam" id="PF12551"/>
    </source>
</evidence>
<dbReference type="Pfam" id="PF07167">
    <property type="entry name" value="PhaC_N"/>
    <property type="match status" value="1"/>
</dbReference>
<protein>
    <submittedName>
        <fullName evidence="6">Polyhydroxyalkanoic acid synthase</fullName>
    </submittedName>
</protein>
<evidence type="ECO:0000313" key="7">
    <source>
        <dbReference type="Proteomes" id="UP000680815"/>
    </source>
</evidence>
<keyword evidence="7" id="KW-1185">Reference proteome</keyword>
<accession>A0ABS4AV42</accession>
<feature type="domain" description="Poly-beta-hydroxybutyrate polymerase N-terminal" evidence="5">
    <location>
        <begin position="28"/>
        <end position="68"/>
    </location>
</feature>
<organism evidence="6 7">
    <name type="scientific">Roseomonas nitratireducens</name>
    <dbReference type="NCBI Taxonomy" id="2820810"/>
    <lineage>
        <taxon>Bacteria</taxon>
        <taxon>Pseudomonadati</taxon>
        <taxon>Pseudomonadota</taxon>
        <taxon>Alphaproteobacteria</taxon>
        <taxon>Acetobacterales</taxon>
        <taxon>Roseomonadaceae</taxon>
        <taxon>Roseomonas</taxon>
    </lineage>
</organism>
<dbReference type="InterPro" id="IPR029058">
    <property type="entry name" value="AB_hydrolase_fold"/>
</dbReference>
<dbReference type="InterPro" id="IPR051321">
    <property type="entry name" value="PHA/PHB_synthase"/>
</dbReference>
<gene>
    <name evidence="6" type="ORF">J5Y09_14970</name>
</gene>
<dbReference type="RefSeq" id="WP_209352614.1">
    <property type="nucleotide sequence ID" value="NZ_JAGIYZ010000014.1"/>
</dbReference>
<dbReference type="Gene3D" id="3.40.50.1820">
    <property type="entry name" value="alpha/beta hydrolase"/>
    <property type="match status" value="1"/>
</dbReference>
<evidence type="ECO:0000259" key="4">
    <source>
        <dbReference type="Pfam" id="PF07167"/>
    </source>
</evidence>
<comment type="caution">
    <text evidence="6">The sequence shown here is derived from an EMBL/GenBank/DDBJ whole genome shotgun (WGS) entry which is preliminary data.</text>
</comment>
<dbReference type="InterPro" id="IPR022211">
    <property type="entry name" value="PHBC_N"/>
</dbReference>
<sequence>MTGTPPKRGALPPPAAPETAEARLGPTFHTFDRALRAAEARITQGMSPTAISGALLDWAVHIARAPGKRMELGARAWIQGLRYLLWLRHAMGSKAPPPLVAPTNGDTRFTGPAWQAFPFNAMAQAHLLAEAWWLEATRGVPGLSRRHAQQVAFMMRQATDVLAPSNLPWLNPTIAQRTLADRGMNLVRGAENALDDLERTLAGAPPEGTEAFRPGQEVAVTPGRVVFRNELMELIQYAPTTAQVHAEPVLIVPAWIMKYYVLDLSPENSLVRWLVAQGFTVFMVSWKNPDARDRETGLDDYRRRGVMAALDAVSAIVPDRRIHACGYCLGGTILAIAAATMARDADARLASMTLLAAQTDFAEAGELMLFVDESQLAFLEDMMWDRGYLDTHQMSGAFQALRSNDLVWSRLIRDYVLGERNAVTDLLAWNSDQTRMPARMHGEYLRGLFLENRLTAGRYAVEGRVIALSDIGVPIFAVGTLKDHIAPWRSVYKVSLFSDTDVTFVLTSGGHNAGIVSPPEKDGRHFRIMTRRHDDTYLDPDSWAAQAPDREGSWWPAWAEWLAGAGGTGMVPPPEMGAPARGLPPIEDAPGTYVLMK</sequence>
<dbReference type="InterPro" id="IPR010941">
    <property type="entry name" value="PhaC_N"/>
</dbReference>
<evidence type="ECO:0000256" key="1">
    <source>
        <dbReference type="ARBA" id="ARBA00022679"/>
    </source>
</evidence>
<feature type="region of interest" description="Disordered" evidence="3">
    <location>
        <begin position="1"/>
        <end position="24"/>
    </location>
</feature>
<keyword evidence="2" id="KW-0012">Acyltransferase</keyword>
<evidence type="ECO:0000313" key="6">
    <source>
        <dbReference type="EMBL" id="MBP0465225.1"/>
    </source>
</evidence>
<feature type="domain" description="Poly-beta-hydroxybutyrate polymerase N-terminal" evidence="4">
    <location>
        <begin position="106"/>
        <end position="274"/>
    </location>
</feature>
<evidence type="ECO:0000256" key="2">
    <source>
        <dbReference type="ARBA" id="ARBA00023315"/>
    </source>
</evidence>
<dbReference type="SUPFAM" id="SSF53474">
    <property type="entry name" value="alpha/beta-Hydrolases"/>
    <property type="match status" value="1"/>
</dbReference>
<dbReference type="EMBL" id="JAGIYZ010000014">
    <property type="protein sequence ID" value="MBP0465225.1"/>
    <property type="molecule type" value="Genomic_DNA"/>
</dbReference>
<dbReference type="PANTHER" id="PTHR36837:SF5">
    <property type="entry name" value="POLY-3-HYDROXYBUTYRATE SYNTHASE"/>
    <property type="match status" value="1"/>
</dbReference>
<dbReference type="Pfam" id="PF12551">
    <property type="entry name" value="PHBC_N"/>
    <property type="match status" value="1"/>
</dbReference>
<evidence type="ECO:0000256" key="3">
    <source>
        <dbReference type="SAM" id="MobiDB-lite"/>
    </source>
</evidence>
<reference evidence="6 7" key="1">
    <citation type="submission" date="2021-03" db="EMBL/GenBank/DDBJ databases">
        <authorList>
            <person name="So Y."/>
        </authorList>
    </citation>
    <scope>NUCLEOTIDE SEQUENCE [LARGE SCALE GENOMIC DNA]</scope>
    <source>
        <strain evidence="6 7">PWR1</strain>
    </source>
</reference>
<name>A0ABS4AV42_9PROT</name>